<dbReference type="InterPro" id="IPR030934">
    <property type="entry name" value="Intein_C"/>
</dbReference>
<dbReference type="GO" id="GO:0003677">
    <property type="term" value="F:DNA binding"/>
    <property type="evidence" value="ECO:0007669"/>
    <property type="project" value="InterPro"/>
</dbReference>
<feature type="domain" description="Hint" evidence="9">
    <location>
        <begin position="562"/>
        <end position="606"/>
    </location>
</feature>
<evidence type="ECO:0000256" key="1">
    <source>
        <dbReference type="ARBA" id="ARBA00022741"/>
    </source>
</evidence>
<name>A0A291LAM5_9CAUD</name>
<dbReference type="InterPro" id="IPR014017">
    <property type="entry name" value="DNA_helicase_UvrD-like_C"/>
</dbReference>
<dbReference type="SMART" id="SM00305">
    <property type="entry name" value="HintC"/>
    <property type="match status" value="1"/>
</dbReference>
<dbReference type="RefSeq" id="YP_009984559.1">
    <property type="nucleotide sequence ID" value="NC_052652.1"/>
</dbReference>
<dbReference type="NCBIfam" id="TIGR01443">
    <property type="entry name" value="intein_Cterm"/>
    <property type="match status" value="1"/>
</dbReference>
<dbReference type="EC" id="5.6.2.4" evidence="7"/>
<organism evidence="11 12">
    <name type="scientific">Escherichia phage vB_EcoM_PHB05</name>
    <dbReference type="NCBI Taxonomy" id="2041347"/>
    <lineage>
        <taxon>Viruses</taxon>
        <taxon>Duplodnaviria</taxon>
        <taxon>Heunggongvirae</taxon>
        <taxon>Uroviricota</taxon>
        <taxon>Caudoviricetes</taxon>
        <taxon>Stephanstirmvirinae</taxon>
        <taxon>Justusliebigvirus</taxon>
        <taxon>Justusliebigvirus PHB05</taxon>
    </lineage>
</organism>
<protein>
    <recommendedName>
        <fullName evidence="7">DNA 3'-5' helicase</fullName>
        <ecNumber evidence="7">5.6.2.4</ecNumber>
    </recommendedName>
</protein>
<dbReference type="InterPro" id="IPR003587">
    <property type="entry name" value="Hint_dom_N"/>
</dbReference>
<dbReference type="GO" id="GO:0031297">
    <property type="term" value="P:replication fork processing"/>
    <property type="evidence" value="ECO:0007669"/>
    <property type="project" value="TreeGrafter"/>
</dbReference>
<feature type="domain" description="Hint" evidence="10">
    <location>
        <begin position="253"/>
        <end position="353"/>
    </location>
</feature>
<keyword evidence="12" id="KW-1185">Reference proteome</keyword>
<dbReference type="Pfam" id="PF00580">
    <property type="entry name" value="UvrD-helicase"/>
    <property type="match status" value="1"/>
</dbReference>
<evidence type="ECO:0000256" key="5">
    <source>
        <dbReference type="ARBA" id="ARBA00023235"/>
    </source>
</evidence>
<dbReference type="PANTHER" id="PTHR11070">
    <property type="entry name" value="UVRD / RECB / PCRA DNA HELICASE FAMILY MEMBER"/>
    <property type="match status" value="1"/>
</dbReference>
<dbReference type="GO" id="GO:0043138">
    <property type="term" value="F:3'-5' DNA helicase activity"/>
    <property type="evidence" value="ECO:0007669"/>
    <property type="project" value="UniProtKB-EC"/>
</dbReference>
<dbReference type="InterPro" id="IPR036844">
    <property type="entry name" value="Hint_dom_sf"/>
</dbReference>
<keyword evidence="4" id="KW-0067">ATP-binding</keyword>
<dbReference type="GO" id="GO:0005524">
    <property type="term" value="F:ATP binding"/>
    <property type="evidence" value="ECO:0007669"/>
    <property type="project" value="UniProtKB-KW"/>
</dbReference>
<dbReference type="InterPro" id="IPR003586">
    <property type="entry name" value="Hint_dom_C"/>
</dbReference>
<dbReference type="InterPro" id="IPR027417">
    <property type="entry name" value="P-loop_NTPase"/>
</dbReference>
<dbReference type="GO" id="GO:0000724">
    <property type="term" value="P:double-strand break repair via homologous recombination"/>
    <property type="evidence" value="ECO:0007669"/>
    <property type="project" value="TreeGrafter"/>
</dbReference>
<evidence type="ECO:0000256" key="7">
    <source>
        <dbReference type="ARBA" id="ARBA00034808"/>
    </source>
</evidence>
<accession>A0A291LAM5</accession>
<evidence type="ECO:0000256" key="4">
    <source>
        <dbReference type="ARBA" id="ARBA00022840"/>
    </source>
</evidence>
<comment type="catalytic activity">
    <reaction evidence="6">
        <text>Couples ATP hydrolysis with the unwinding of duplex DNA by translocating in the 3'-5' direction.</text>
        <dbReference type="EC" id="5.6.2.4"/>
    </reaction>
</comment>
<dbReference type="InterPro" id="IPR000212">
    <property type="entry name" value="DNA_helicase_UvrD/REP"/>
</dbReference>
<proteinExistence type="predicted"/>
<keyword evidence="2" id="KW-0378">Hydrolase</keyword>
<dbReference type="GO" id="GO:0016539">
    <property type="term" value="P:intein-mediated protein splicing"/>
    <property type="evidence" value="ECO:0007669"/>
    <property type="project" value="InterPro"/>
</dbReference>
<reference evidence="11 12" key="1">
    <citation type="submission" date="2017-09" db="EMBL/GenBank/DDBJ databases">
        <title>Phage vB_EcoM_PHB05 against multidrug-resistant shiga toxin-producing Escherichia.</title>
        <authorList>
            <person name="Chen Y."/>
            <person name="Song J."/>
            <person name="Wu B."/>
        </authorList>
    </citation>
    <scope>NUCLEOTIDE SEQUENCE [LARGE SCALE GENOMIC DNA]</scope>
    <source>
        <strain evidence="11">Wastewater</strain>
    </source>
</reference>
<dbReference type="KEGG" id="vg:62611903"/>
<keyword evidence="5" id="KW-0413">Isomerase</keyword>
<dbReference type="Gene3D" id="2.170.16.10">
    <property type="entry name" value="Hedgehog/Intein (Hint) domain"/>
    <property type="match status" value="2"/>
</dbReference>
<sequence length="924" mass="104579">MAKKELSFTPTEEQTAIKEAFPDHRFLTIQAKSGSGKTSTLYLLANSTEDRILYLAFNKSMAEEARRKMPPNVECRTLHSICYQFLDHRLRAKLSRPEGQYVNVAGTGSEIAKKFKINNLIDKRGKTLLTRAMIGLMIKQTVGKFEFSDDPFISRKHFPSVHLADIKRKGINEHKLITEVVKYAKQLWRERIDPNTDTLMTHDTYVKLFELSGADLGYDIIFGDEFQDVNPAFLSILRNAKSAKQIVVVGDEFQCVSENTVLNTENGQVTMKDLQIGDKVESYSNGKVTFRKVTNKTLSTRTKGRNIITAKGKTLDMTHNHRIWASPYVLKDDQMVVYLMWRKDLGFRVGITNKFDDKEGFSKLGQRTRSEKAQKLWVLDIVENREAAMEKEMAYSLQYGIPTCVFEASSRGINQERINNIFEQFGQNGFKLLEDKDYHFAYPHWHSINCTVDARKMLTVTLRAQGCKGTQVSFEWTESEMPIYASLIEAGVSVSVAKLEGRYRVRKYFNSYREALSFAQKILEIVPFASLKECMSSVNTAKYNLIPAAGLFKGMSVLVKDGDTVTAEEIVDIVDSDGIYYDIEVEDTANFFGNEILSHNCIYQFRGSSNMMIETAKYGAELPLTACFRFGPKVANIANMILSDKEPLRHPLVGKGFDTVVGSYKSDVVDYTKPYTIIFRKNLTLLMEAMDRIADGEEIIINVDTRDFISMVDSVNALRRGDIEKVKHETVLPYADWNEFVECAEADPDAKRLLNIVVSGKANTIAHTLRTHRNSPTAKVTLTTAHKSKGLEWDQVIVANDFPSNYDKKTGEWVGLEEAERNLLYVAHTRCVKCLQWNTTVQEIIDINRVATEKVPTSTTLPINGIKLGVFGAGTSRKTVEKFVADSFDGNYNHAQAYESWLEEGEGDFLGEINLLPDINKLVN</sequence>
<comment type="catalytic activity">
    <reaction evidence="8">
        <text>ATP + H2O = ADP + phosphate + H(+)</text>
        <dbReference type="Rhea" id="RHEA:13065"/>
        <dbReference type="ChEBI" id="CHEBI:15377"/>
        <dbReference type="ChEBI" id="CHEBI:15378"/>
        <dbReference type="ChEBI" id="CHEBI:30616"/>
        <dbReference type="ChEBI" id="CHEBI:43474"/>
        <dbReference type="ChEBI" id="CHEBI:456216"/>
        <dbReference type="EC" id="5.6.2.4"/>
    </reaction>
</comment>
<dbReference type="SUPFAM" id="SSF52540">
    <property type="entry name" value="P-loop containing nucleoside triphosphate hydrolases"/>
    <property type="match status" value="2"/>
</dbReference>
<dbReference type="GO" id="GO:0016787">
    <property type="term" value="F:hydrolase activity"/>
    <property type="evidence" value="ECO:0007669"/>
    <property type="project" value="UniProtKB-KW"/>
</dbReference>
<dbReference type="PROSITE" id="PS50818">
    <property type="entry name" value="INTEIN_C_TER"/>
    <property type="match status" value="1"/>
</dbReference>
<evidence type="ECO:0000256" key="2">
    <source>
        <dbReference type="ARBA" id="ARBA00022801"/>
    </source>
</evidence>
<dbReference type="PANTHER" id="PTHR11070:SF30">
    <property type="entry name" value="F-BOX DNA HELICASE 1"/>
    <property type="match status" value="1"/>
</dbReference>
<evidence type="ECO:0000256" key="3">
    <source>
        <dbReference type="ARBA" id="ARBA00022806"/>
    </source>
</evidence>
<dbReference type="CDD" id="cd00081">
    <property type="entry name" value="Hint"/>
    <property type="match status" value="1"/>
</dbReference>
<evidence type="ECO:0000259" key="10">
    <source>
        <dbReference type="SMART" id="SM00306"/>
    </source>
</evidence>
<dbReference type="GeneID" id="62611903"/>
<dbReference type="Gene3D" id="3.40.50.300">
    <property type="entry name" value="P-loop containing nucleotide triphosphate hydrolases"/>
    <property type="match status" value="2"/>
</dbReference>
<dbReference type="InterPro" id="IPR014016">
    <property type="entry name" value="UvrD-like_ATP-bd"/>
</dbReference>
<evidence type="ECO:0000259" key="9">
    <source>
        <dbReference type="SMART" id="SM00305"/>
    </source>
</evidence>
<keyword evidence="3 11" id="KW-0347">Helicase</keyword>
<dbReference type="InterPro" id="IPR006141">
    <property type="entry name" value="Intein_N"/>
</dbReference>
<evidence type="ECO:0000313" key="12">
    <source>
        <dbReference type="Proteomes" id="UP000230824"/>
    </source>
</evidence>
<evidence type="ECO:0000313" key="11">
    <source>
        <dbReference type="EMBL" id="ATI15933.1"/>
    </source>
</evidence>
<dbReference type="EMBL" id="MF805809">
    <property type="protein sequence ID" value="ATI15933.1"/>
    <property type="molecule type" value="Genomic_DNA"/>
</dbReference>
<evidence type="ECO:0000256" key="8">
    <source>
        <dbReference type="ARBA" id="ARBA00048988"/>
    </source>
</evidence>
<evidence type="ECO:0000256" key="6">
    <source>
        <dbReference type="ARBA" id="ARBA00034617"/>
    </source>
</evidence>
<dbReference type="Proteomes" id="UP000230824">
    <property type="component" value="Segment"/>
</dbReference>
<dbReference type="SUPFAM" id="SSF51294">
    <property type="entry name" value="Hedgehog/intein (Hint) domain"/>
    <property type="match status" value="1"/>
</dbReference>
<dbReference type="PROSITE" id="PS50817">
    <property type="entry name" value="INTEIN_N_TER"/>
    <property type="match status" value="1"/>
</dbReference>
<keyword evidence="1" id="KW-0547">Nucleotide-binding</keyword>
<dbReference type="SMART" id="SM00306">
    <property type="entry name" value="HintN"/>
    <property type="match status" value="1"/>
</dbReference>
<dbReference type="Pfam" id="PF13361">
    <property type="entry name" value="UvrD_C"/>
    <property type="match status" value="1"/>
</dbReference>